<evidence type="ECO:0000259" key="3">
    <source>
        <dbReference type="Pfam" id="PF08450"/>
    </source>
</evidence>
<accession>A0ABW5TKG3</accession>
<feature type="domain" description="SMP-30/Gluconolactonase/LRE-like region" evidence="3">
    <location>
        <begin position="36"/>
        <end position="261"/>
    </location>
</feature>
<proteinExistence type="inferred from homology"/>
<dbReference type="PANTHER" id="PTHR47572">
    <property type="entry name" value="LIPOPROTEIN-RELATED"/>
    <property type="match status" value="1"/>
</dbReference>
<keyword evidence="2" id="KW-0378">Hydrolase</keyword>
<organism evidence="4 5">
    <name type="scientific">Enterococcus camelliae</name>
    <dbReference type="NCBI Taxonomy" id="453959"/>
    <lineage>
        <taxon>Bacteria</taxon>
        <taxon>Bacillati</taxon>
        <taxon>Bacillota</taxon>
        <taxon>Bacilli</taxon>
        <taxon>Lactobacillales</taxon>
        <taxon>Enterococcaceae</taxon>
        <taxon>Enterococcus</taxon>
    </lineage>
</organism>
<dbReference type="Proteomes" id="UP001597427">
    <property type="component" value="Unassembled WGS sequence"/>
</dbReference>
<dbReference type="EMBL" id="JBHUMO010000027">
    <property type="protein sequence ID" value="MFD2728601.1"/>
    <property type="molecule type" value="Genomic_DNA"/>
</dbReference>
<gene>
    <name evidence="4" type="ORF">ACFSR0_04055</name>
</gene>
<dbReference type="Gene3D" id="2.120.10.30">
    <property type="entry name" value="TolB, C-terminal domain"/>
    <property type="match status" value="1"/>
</dbReference>
<keyword evidence="5" id="KW-1185">Reference proteome</keyword>
<evidence type="ECO:0000256" key="1">
    <source>
        <dbReference type="ARBA" id="ARBA00008853"/>
    </source>
</evidence>
<dbReference type="Pfam" id="PF08450">
    <property type="entry name" value="SGL"/>
    <property type="match status" value="1"/>
</dbReference>
<dbReference type="SUPFAM" id="SSF63829">
    <property type="entry name" value="Calcium-dependent phosphotriesterase"/>
    <property type="match status" value="1"/>
</dbReference>
<dbReference type="RefSeq" id="WP_379980165.1">
    <property type="nucleotide sequence ID" value="NZ_JBHUMO010000027.1"/>
</dbReference>
<evidence type="ECO:0000313" key="4">
    <source>
        <dbReference type="EMBL" id="MFD2728601.1"/>
    </source>
</evidence>
<dbReference type="InterPro" id="IPR051262">
    <property type="entry name" value="SMP-30/CGR1_Lactonase"/>
</dbReference>
<sequence>MSKIELLASVPLNERAIPFKEAKPWFKVSDQQMQLEGLCFDNQNHLFFVDVFGGGVYALELTAMKLEKIASFENENPATVKRNHDGRLFVCCLGDMRGTGSVVSMNPDGSDQQVVVDSSLGYVIDDLSFDQDGGFYFTDFKGYSCEPTGGVYYVSPDYKTITKVLANMAVPNGVVLNTTGNGLWITEMSQNRLHYLSMTEDPTIIANYGSSVPYHFTGLEGPDSICIDADDNLYVAMYMQGRAMVFDKYGLPIEQILLPERKKHKMLRSTSVAIHPNKKQLVLCSNDGEGDGGAWLYTCKSLSKGILL</sequence>
<protein>
    <submittedName>
        <fullName evidence="4">SMP-30/gluconolactonase/LRE family protein</fullName>
    </submittedName>
</protein>
<name>A0ABW5TKG3_9ENTE</name>
<evidence type="ECO:0000313" key="5">
    <source>
        <dbReference type="Proteomes" id="UP001597427"/>
    </source>
</evidence>
<comment type="similarity">
    <text evidence="1">Belongs to the SMP-30/CGR1 family.</text>
</comment>
<dbReference type="InterPro" id="IPR011042">
    <property type="entry name" value="6-blade_b-propeller_TolB-like"/>
</dbReference>
<dbReference type="PANTHER" id="PTHR47572:SF4">
    <property type="entry name" value="LACTONASE DRP35"/>
    <property type="match status" value="1"/>
</dbReference>
<dbReference type="InterPro" id="IPR013658">
    <property type="entry name" value="SGL"/>
</dbReference>
<reference evidence="5" key="1">
    <citation type="journal article" date="2019" name="Int. J. Syst. Evol. Microbiol.">
        <title>The Global Catalogue of Microorganisms (GCM) 10K type strain sequencing project: providing services to taxonomists for standard genome sequencing and annotation.</title>
        <authorList>
            <consortium name="The Broad Institute Genomics Platform"/>
            <consortium name="The Broad Institute Genome Sequencing Center for Infectious Disease"/>
            <person name="Wu L."/>
            <person name="Ma J."/>
        </authorList>
    </citation>
    <scope>NUCLEOTIDE SEQUENCE [LARGE SCALE GENOMIC DNA]</scope>
    <source>
        <strain evidence="5">TISTR 932</strain>
    </source>
</reference>
<comment type="caution">
    <text evidence="4">The sequence shown here is derived from an EMBL/GenBank/DDBJ whole genome shotgun (WGS) entry which is preliminary data.</text>
</comment>
<evidence type="ECO:0000256" key="2">
    <source>
        <dbReference type="ARBA" id="ARBA00022801"/>
    </source>
</evidence>